<sequence>MQVAGRITEAGGQLTTAERRVAEVVLSSPEVVAFGTVAELAAAAKAGAATVVRLATKLGYDGFTALQSAVQHELSNQLRPAAVRIREAQGGLAVRRHLQRELDNVQATLLALDEAAIALATSRLADLAHAVVVITGDASTGVSTQFVADLGSLRPQVELLTGNEVVISRRLSQLQPGDVVVAIDLRRYDRWVVDAAAEARLRGAWLLSLTDSVLSPLAGMADASMVLTAGGIGPFDSHVGTLALLNVLVAAAAELLRDSATDRLDRAEAAWTARAQLIDR</sequence>
<dbReference type="InterPro" id="IPR001347">
    <property type="entry name" value="SIS_dom"/>
</dbReference>
<dbReference type="GO" id="GO:0003700">
    <property type="term" value="F:DNA-binding transcription factor activity"/>
    <property type="evidence" value="ECO:0007669"/>
    <property type="project" value="InterPro"/>
</dbReference>
<dbReference type="GO" id="GO:0003677">
    <property type="term" value="F:DNA binding"/>
    <property type="evidence" value="ECO:0007669"/>
    <property type="project" value="UniProtKB-KW"/>
</dbReference>
<reference evidence="6" key="1">
    <citation type="submission" date="2020-05" db="EMBL/GenBank/DDBJ databases">
        <authorList>
            <person name="Chiriac C."/>
            <person name="Salcher M."/>
            <person name="Ghai R."/>
            <person name="Kavagutti S V."/>
        </authorList>
    </citation>
    <scope>NUCLEOTIDE SEQUENCE</scope>
</reference>
<dbReference type="AlphaFoldDB" id="A0A6J7FTX6"/>
<organism evidence="6">
    <name type="scientific">freshwater metagenome</name>
    <dbReference type="NCBI Taxonomy" id="449393"/>
    <lineage>
        <taxon>unclassified sequences</taxon>
        <taxon>metagenomes</taxon>
        <taxon>ecological metagenomes</taxon>
    </lineage>
</organism>
<dbReference type="SUPFAM" id="SSF53697">
    <property type="entry name" value="SIS domain"/>
    <property type="match status" value="1"/>
</dbReference>
<dbReference type="InterPro" id="IPR047640">
    <property type="entry name" value="RpiR-like"/>
</dbReference>
<dbReference type="Gene3D" id="1.10.10.10">
    <property type="entry name" value="Winged helix-like DNA-binding domain superfamily/Winged helix DNA-binding domain"/>
    <property type="match status" value="1"/>
</dbReference>
<feature type="domain" description="SIS" evidence="5">
    <location>
        <begin position="120"/>
        <end position="258"/>
    </location>
</feature>
<name>A0A6J7FTX6_9ZZZZ</name>
<dbReference type="CDD" id="cd05013">
    <property type="entry name" value="SIS_RpiR"/>
    <property type="match status" value="1"/>
</dbReference>
<evidence type="ECO:0000256" key="1">
    <source>
        <dbReference type="ARBA" id="ARBA00023015"/>
    </source>
</evidence>
<evidence type="ECO:0000313" key="6">
    <source>
        <dbReference type="EMBL" id="CAB4895419.1"/>
    </source>
</evidence>
<dbReference type="InterPro" id="IPR009057">
    <property type="entry name" value="Homeodomain-like_sf"/>
</dbReference>
<dbReference type="PANTHER" id="PTHR30514">
    <property type="entry name" value="GLUCOKINASE"/>
    <property type="match status" value="1"/>
</dbReference>
<dbReference type="PANTHER" id="PTHR30514:SF18">
    <property type="entry name" value="RPIR-FAMILY TRANSCRIPTIONAL REGULATOR"/>
    <property type="match status" value="1"/>
</dbReference>
<dbReference type="GO" id="GO:1901135">
    <property type="term" value="P:carbohydrate derivative metabolic process"/>
    <property type="evidence" value="ECO:0007669"/>
    <property type="project" value="InterPro"/>
</dbReference>
<protein>
    <submittedName>
        <fullName evidence="6">Unannotated protein</fullName>
    </submittedName>
</protein>
<evidence type="ECO:0000259" key="4">
    <source>
        <dbReference type="PROSITE" id="PS51071"/>
    </source>
</evidence>
<feature type="domain" description="HTH rpiR-type" evidence="4">
    <location>
        <begin position="1"/>
        <end position="77"/>
    </location>
</feature>
<dbReference type="SUPFAM" id="SSF46689">
    <property type="entry name" value="Homeodomain-like"/>
    <property type="match status" value="1"/>
</dbReference>
<dbReference type="InterPro" id="IPR046348">
    <property type="entry name" value="SIS_dom_sf"/>
</dbReference>
<proteinExistence type="predicted"/>
<dbReference type="Pfam" id="PF01418">
    <property type="entry name" value="HTH_6"/>
    <property type="match status" value="1"/>
</dbReference>
<keyword evidence="3" id="KW-0804">Transcription</keyword>
<dbReference type="InterPro" id="IPR000281">
    <property type="entry name" value="HTH_RpiR"/>
</dbReference>
<dbReference type="PROSITE" id="PS51464">
    <property type="entry name" value="SIS"/>
    <property type="match status" value="1"/>
</dbReference>
<dbReference type="InterPro" id="IPR036388">
    <property type="entry name" value="WH-like_DNA-bd_sf"/>
</dbReference>
<dbReference type="Pfam" id="PF01380">
    <property type="entry name" value="SIS"/>
    <property type="match status" value="1"/>
</dbReference>
<evidence type="ECO:0000256" key="2">
    <source>
        <dbReference type="ARBA" id="ARBA00023125"/>
    </source>
</evidence>
<gene>
    <name evidence="6" type="ORF">UFOPK3376_03129</name>
</gene>
<accession>A0A6J7FTX6</accession>
<dbReference type="Gene3D" id="3.40.50.10490">
    <property type="entry name" value="Glucose-6-phosphate isomerase like protein, domain 1"/>
    <property type="match status" value="1"/>
</dbReference>
<dbReference type="GO" id="GO:0097367">
    <property type="term" value="F:carbohydrate derivative binding"/>
    <property type="evidence" value="ECO:0007669"/>
    <property type="project" value="InterPro"/>
</dbReference>
<evidence type="ECO:0000256" key="3">
    <source>
        <dbReference type="ARBA" id="ARBA00023163"/>
    </source>
</evidence>
<keyword evidence="2" id="KW-0238">DNA-binding</keyword>
<dbReference type="EMBL" id="CAFBLP010000140">
    <property type="protein sequence ID" value="CAB4895419.1"/>
    <property type="molecule type" value="Genomic_DNA"/>
</dbReference>
<evidence type="ECO:0000259" key="5">
    <source>
        <dbReference type="PROSITE" id="PS51464"/>
    </source>
</evidence>
<dbReference type="InterPro" id="IPR035472">
    <property type="entry name" value="RpiR-like_SIS"/>
</dbReference>
<dbReference type="PROSITE" id="PS51071">
    <property type="entry name" value="HTH_RPIR"/>
    <property type="match status" value="1"/>
</dbReference>
<keyword evidence="1" id="KW-0805">Transcription regulation</keyword>